<comment type="function">
    <text evidence="2">The alpha subunit is responsible for the aldol cleavage of indoleglycerol phosphate to indole and glyceraldehyde 3-phosphate.</text>
</comment>
<dbReference type="GO" id="GO:0005737">
    <property type="term" value="C:cytoplasm"/>
    <property type="evidence" value="ECO:0007669"/>
    <property type="project" value="TreeGrafter"/>
</dbReference>
<evidence type="ECO:0000256" key="7">
    <source>
        <dbReference type="ARBA" id="ARBA00018724"/>
    </source>
</evidence>
<dbReference type="InterPro" id="IPR006654">
    <property type="entry name" value="Trp_synth_beta"/>
</dbReference>
<dbReference type="InterPro" id="IPR018204">
    <property type="entry name" value="Trp_synthase_alpha_AS"/>
</dbReference>
<dbReference type="CDD" id="cd06446">
    <property type="entry name" value="Trp-synth_B"/>
    <property type="match status" value="1"/>
</dbReference>
<dbReference type="GeneID" id="67024496"/>
<dbReference type="FunFam" id="3.20.20.70:FF:000037">
    <property type="entry name" value="Tryptophan synthase alpha chain"/>
    <property type="match status" value="1"/>
</dbReference>
<dbReference type="EMBL" id="CP059673">
    <property type="protein sequence ID" value="QRW27619.1"/>
    <property type="molecule type" value="Genomic_DNA"/>
</dbReference>
<dbReference type="Pfam" id="PF00291">
    <property type="entry name" value="PALP"/>
    <property type="match status" value="1"/>
</dbReference>
<dbReference type="InterPro" id="IPR002028">
    <property type="entry name" value="Trp_synthase_suA"/>
</dbReference>
<evidence type="ECO:0000256" key="15">
    <source>
        <dbReference type="SAM" id="MobiDB-lite"/>
    </source>
</evidence>
<dbReference type="InterPro" id="IPR036052">
    <property type="entry name" value="TrpB-like_PALP_sf"/>
</dbReference>
<evidence type="ECO:0000259" key="16">
    <source>
        <dbReference type="Pfam" id="PF00291"/>
    </source>
</evidence>
<evidence type="ECO:0000313" key="18">
    <source>
        <dbReference type="Proteomes" id="UP000650533"/>
    </source>
</evidence>
<evidence type="ECO:0000256" key="5">
    <source>
        <dbReference type="ARBA" id="ARBA00006095"/>
    </source>
</evidence>
<comment type="cofactor">
    <cofactor evidence="1 14">
        <name>pyridoxal 5'-phosphate</name>
        <dbReference type="ChEBI" id="CHEBI:597326"/>
    </cofactor>
</comment>
<evidence type="ECO:0000256" key="14">
    <source>
        <dbReference type="RuleBase" id="RU003663"/>
    </source>
</evidence>
<organism evidence="17 18">
    <name type="scientific">Rhizoctonia solani</name>
    <dbReference type="NCBI Taxonomy" id="456999"/>
    <lineage>
        <taxon>Eukaryota</taxon>
        <taxon>Fungi</taxon>
        <taxon>Dikarya</taxon>
        <taxon>Basidiomycota</taxon>
        <taxon>Agaricomycotina</taxon>
        <taxon>Agaricomycetes</taxon>
        <taxon>Cantharellales</taxon>
        <taxon>Ceratobasidiaceae</taxon>
        <taxon>Rhizoctonia</taxon>
    </lineage>
</organism>
<name>A0A8H8P8S2_9AGAM</name>
<keyword evidence="11 14" id="KW-0057">Aromatic amino acid biosynthesis</keyword>
<feature type="region of interest" description="Disordered" evidence="15">
    <location>
        <begin position="126"/>
        <end position="150"/>
    </location>
</feature>
<gene>
    <name evidence="17" type="ORF">RhiXN_02214</name>
</gene>
<dbReference type="InterPro" id="IPR001926">
    <property type="entry name" value="TrpB-like_PALP"/>
</dbReference>
<protein>
    <recommendedName>
        <fullName evidence="7 14">Tryptophan synthase</fullName>
        <ecNumber evidence="6 14">4.2.1.20</ecNumber>
    </recommendedName>
</protein>
<reference evidence="17" key="1">
    <citation type="submission" date="2020-05" db="EMBL/GenBank/DDBJ databases">
        <title>Evolutionary and genomic comparisons of hybrid uninucleate and nonhybrid Rhizoctonia fungi.</title>
        <authorList>
            <person name="Li C."/>
            <person name="Chen X."/>
        </authorList>
    </citation>
    <scope>NUCLEOTIDE SEQUENCE</scope>
    <source>
        <strain evidence="17">AG-1 IA</strain>
    </source>
</reference>
<dbReference type="UniPathway" id="UPA00035">
    <property type="reaction ID" value="UER00044"/>
</dbReference>
<dbReference type="PROSITE" id="PS00167">
    <property type="entry name" value="TRP_SYNTHASE_ALPHA"/>
    <property type="match status" value="1"/>
</dbReference>
<evidence type="ECO:0000256" key="4">
    <source>
        <dbReference type="ARBA" id="ARBA00005761"/>
    </source>
</evidence>
<dbReference type="Gene3D" id="3.20.20.70">
    <property type="entry name" value="Aldolase class I"/>
    <property type="match status" value="1"/>
</dbReference>
<evidence type="ECO:0000256" key="9">
    <source>
        <dbReference type="ARBA" id="ARBA00022822"/>
    </source>
</evidence>
<evidence type="ECO:0000256" key="10">
    <source>
        <dbReference type="ARBA" id="ARBA00022898"/>
    </source>
</evidence>
<evidence type="ECO:0000256" key="6">
    <source>
        <dbReference type="ARBA" id="ARBA00012043"/>
    </source>
</evidence>
<dbReference type="InterPro" id="IPR023026">
    <property type="entry name" value="Trp_synth_beta/beta-like"/>
</dbReference>
<evidence type="ECO:0000256" key="11">
    <source>
        <dbReference type="ARBA" id="ARBA00023141"/>
    </source>
</evidence>
<dbReference type="InterPro" id="IPR006653">
    <property type="entry name" value="Trp_synth_b_CS"/>
</dbReference>
<dbReference type="KEGG" id="rsx:RhiXN_02214"/>
<dbReference type="HAMAP" id="MF_00131">
    <property type="entry name" value="Trp_synth_alpha"/>
    <property type="match status" value="1"/>
</dbReference>
<dbReference type="RefSeq" id="XP_043187856.1">
    <property type="nucleotide sequence ID" value="XM_043322033.1"/>
</dbReference>
<dbReference type="FunFam" id="3.40.50.1100:FF:000004">
    <property type="entry name" value="Tryptophan synthase beta chain"/>
    <property type="match status" value="1"/>
</dbReference>
<dbReference type="GO" id="GO:0004834">
    <property type="term" value="F:tryptophan synthase activity"/>
    <property type="evidence" value="ECO:0007669"/>
    <property type="project" value="UniProtKB-EC"/>
</dbReference>
<comment type="similarity">
    <text evidence="4">In the C-terminal section; belongs to the TrpB family.</text>
</comment>
<dbReference type="SUPFAM" id="SSF51366">
    <property type="entry name" value="Ribulose-phoshate binding barrel"/>
    <property type="match status" value="1"/>
</dbReference>
<dbReference type="PROSITE" id="PS00168">
    <property type="entry name" value="TRP_SYNTHASE_BETA"/>
    <property type="match status" value="1"/>
</dbReference>
<evidence type="ECO:0000256" key="13">
    <source>
        <dbReference type="ARBA" id="ARBA00049047"/>
    </source>
</evidence>
<dbReference type="AlphaFoldDB" id="A0A8H8P8S2"/>
<evidence type="ECO:0000313" key="17">
    <source>
        <dbReference type="EMBL" id="QRW27619.1"/>
    </source>
</evidence>
<dbReference type="EC" id="4.2.1.20" evidence="6 14"/>
<comment type="catalytic activity">
    <reaction evidence="13 14">
        <text>(1S,2R)-1-C-(indol-3-yl)glycerol 3-phosphate + L-serine = D-glyceraldehyde 3-phosphate + L-tryptophan + H2O</text>
        <dbReference type="Rhea" id="RHEA:10532"/>
        <dbReference type="ChEBI" id="CHEBI:15377"/>
        <dbReference type="ChEBI" id="CHEBI:33384"/>
        <dbReference type="ChEBI" id="CHEBI:57912"/>
        <dbReference type="ChEBI" id="CHEBI:58866"/>
        <dbReference type="ChEBI" id="CHEBI:59776"/>
        <dbReference type="EC" id="4.2.1.20"/>
    </reaction>
</comment>
<accession>A0A8H8P8S2</accession>
<comment type="pathway">
    <text evidence="3 14">Amino-acid biosynthesis; L-tryptophan biosynthesis; L-tryptophan from chorismate: step 5/5.</text>
</comment>
<keyword evidence="9 14" id="KW-0822">Tryptophan biosynthesis</keyword>
<evidence type="ECO:0000256" key="3">
    <source>
        <dbReference type="ARBA" id="ARBA00004733"/>
    </source>
</evidence>
<dbReference type="HAMAP" id="MF_00133">
    <property type="entry name" value="Trp_synth_beta"/>
    <property type="match status" value="1"/>
</dbReference>
<dbReference type="InterPro" id="IPR013785">
    <property type="entry name" value="Aldolase_TIM"/>
</dbReference>
<keyword evidence="8 14" id="KW-0028">Amino-acid biosynthesis</keyword>
<evidence type="ECO:0000256" key="12">
    <source>
        <dbReference type="ARBA" id="ARBA00023239"/>
    </source>
</evidence>
<comment type="similarity">
    <text evidence="5">In the N-terminal section; belongs to the TrpA family.</text>
</comment>
<feature type="domain" description="Tryptophan synthase beta chain-like PALP" evidence="16">
    <location>
        <begin position="572"/>
        <end position="895"/>
    </location>
</feature>
<dbReference type="SUPFAM" id="SSF53686">
    <property type="entry name" value="Tryptophan synthase beta subunit-like PLP-dependent enzymes"/>
    <property type="match status" value="1"/>
</dbReference>
<evidence type="ECO:0000256" key="8">
    <source>
        <dbReference type="ARBA" id="ARBA00022605"/>
    </source>
</evidence>
<sequence>MTNKNHPTSVLDIHTPTASFSIAHSLQEDSLQLLFDRLGAKANGLHVGPGMVKYGWQDGPVFNLDDDADYSILLWKASSASTDSTTLHVPTLHLHDPATSFPPAGAYRNPAFYAFKHLDLPESTIAGKKSKKGSSNKAKSVRSQMSGSSDGLIKHKRDFLNFHAENGVRTVHGKIGPVDNVRMLLKKGYRHVYVSRAFAKRHGSFLAMPCLACTASTGSCISRTFAAKKAEGTAAFVTFVTGGYPTKDATVDLMLAMEAGGADVIELGMPFSDPIADGPAIQDSNTIALNNGVGYEDCLNTSETLVPRDLKPRFCSWVCGYYNPIIAYGEEKAVKDAHEAGANGFIMVDLPPEEAIKFREICTKEDISYVPLIAPSTSLARIKFLASIADTFIYVVSKMGTTGSAANVAINTSLPAIISRIREHTPVPLAVGFGVATRQQFETVADAGADGVVVGSRLVSVIRDAGSDAPRAVQSYCAELTAQGQPRQLQAQRPASAVSPALPVPEADPLSADALKVTEPTVLPARFGAFGGQYVPEALVDCLVELEQAHKAALADPEFWKEFEGLYGYMNRPSKLYLAERLTEATGGARIWFKREDLNHTGSHKINNAIGQILLARRIGKKRIIAETGAGQHGVATATVCARFGMECIVYMGAEDVRRQALNVFRMRMLGATVVPVHSGSKTLKDAINDAMRDWVTNLSTTHYLVGSAIGPHPFPTIVRDFQRIIGREIKSQMAEIKGKLPDVVIACVGGGSNAIGTFYDFINEPGVRLVGVEAGGEGVDTKHHSATLSLGVPGVLHGVRTYLLQSASGQITETHSISAGLDYPGVGPEHAWLKDSGRAEYIVATDEEALRGFRMCTQLEGIIPALESSHAVWGTVQIAKTLPKDHDVVMCLSGRGDKDVEQISELLPGKWAEKLDWHIA</sequence>
<dbReference type="Pfam" id="PF00290">
    <property type="entry name" value="Trp_syntA"/>
    <property type="match status" value="1"/>
</dbReference>
<dbReference type="InterPro" id="IPR011060">
    <property type="entry name" value="RibuloseP-bd_barrel"/>
</dbReference>
<evidence type="ECO:0000256" key="2">
    <source>
        <dbReference type="ARBA" id="ARBA00003365"/>
    </source>
</evidence>
<dbReference type="PANTHER" id="PTHR48077:SF3">
    <property type="entry name" value="TRYPTOPHAN SYNTHASE"/>
    <property type="match status" value="1"/>
</dbReference>
<keyword evidence="12 14" id="KW-0456">Lyase</keyword>
<dbReference type="FunFam" id="3.40.50.1100:FF:000001">
    <property type="entry name" value="Tryptophan synthase beta chain"/>
    <property type="match status" value="1"/>
</dbReference>
<dbReference type="PANTHER" id="PTHR48077">
    <property type="entry name" value="TRYPTOPHAN SYNTHASE-RELATED"/>
    <property type="match status" value="1"/>
</dbReference>
<dbReference type="CDD" id="cd04724">
    <property type="entry name" value="Tryptophan_synthase_alpha"/>
    <property type="match status" value="1"/>
</dbReference>
<evidence type="ECO:0000256" key="1">
    <source>
        <dbReference type="ARBA" id="ARBA00001933"/>
    </source>
</evidence>
<dbReference type="NCBIfam" id="TIGR00262">
    <property type="entry name" value="trpA"/>
    <property type="match status" value="1"/>
</dbReference>
<dbReference type="Gene3D" id="3.40.50.1100">
    <property type="match status" value="2"/>
</dbReference>
<dbReference type="NCBIfam" id="TIGR00263">
    <property type="entry name" value="trpB"/>
    <property type="match status" value="1"/>
</dbReference>
<keyword evidence="10 14" id="KW-0663">Pyridoxal phosphate</keyword>
<proteinExistence type="inferred from homology"/>
<dbReference type="Proteomes" id="UP000650533">
    <property type="component" value="Chromosome 16"/>
</dbReference>